<dbReference type="InterPro" id="IPR050980">
    <property type="entry name" value="2C_sensor_his_kinase"/>
</dbReference>
<comment type="subcellular location">
    <subcellularLocation>
        <location evidence="2">Cell membrane</location>
        <topology evidence="2">Multi-pass membrane protein</topology>
    </subcellularLocation>
</comment>
<keyword evidence="9" id="KW-0067">ATP-binding</keyword>
<evidence type="ECO:0000256" key="10">
    <source>
        <dbReference type="SAM" id="Phobius"/>
    </source>
</evidence>
<dbReference type="EC" id="2.7.13.3" evidence="3"/>
<feature type="transmembrane region" description="Helical" evidence="10">
    <location>
        <begin position="6"/>
        <end position="26"/>
    </location>
</feature>
<dbReference type="SMART" id="SM00304">
    <property type="entry name" value="HAMP"/>
    <property type="match status" value="1"/>
</dbReference>
<evidence type="ECO:0000259" key="12">
    <source>
        <dbReference type="PROSITE" id="PS50885"/>
    </source>
</evidence>
<reference evidence="14" key="1">
    <citation type="submission" date="2019-07" db="EMBL/GenBank/DDBJ databases">
        <title>Complete Genome Sequences of Vibrion rotiferianus strain AM7.</title>
        <authorList>
            <person name="Miyazaki K."/>
            <person name="Wiseschart A."/>
            <person name="Pootanakit K."/>
            <person name="Ishimori K."/>
            <person name="Kitahara K."/>
        </authorList>
    </citation>
    <scope>NUCLEOTIDE SEQUENCE [LARGE SCALE GENOMIC DNA]</scope>
    <source>
        <strain evidence="14">AM7</strain>
    </source>
</reference>
<keyword evidence="6" id="KW-0808">Transferase</keyword>
<proteinExistence type="predicted"/>
<accession>A0A510IIA8</accession>
<sequence length="449" mass="51162">MFSTFTRLYIAIITGLTVTVSLFIFLGDEYMRKTEVEIFMNDGAYFANQYIAQKGTESSLYKELTQTGQQDFYIFKLALLDHWDETPPCDDCKQIYRLQSIPVYLIEDSLYGAVFPLPNSTQSLLFKEKRDFFRPDVDWHEDSELIFVLSLVIVVFSSLGVMIYIPVRSIESQIIRLSKAHNEFGSGELQCRVDPKTYSDSLGCLAQGFNDMAEDIERRVKQSHILTQAIPHEVRTPLSRIQLATDIARLSKPEQQEQLFNDIDRYVGSINELTQDIVKLSRLSSQKKGEGHATTSLNLLQWTRERLAYHGLNQVVIESCIECNSEQVRFQQTLGNLVIDNLIQNAARYGEKDIYLAIHRVKEHWVIDIEDDGPGIPIEKHSEVFLPFSRLDKSRNADKKGFGLGLAIATSAARQLDWKLSVGESHLGGARFTVLIPANDQDKRCYSQA</sequence>
<dbReference type="Gene3D" id="3.30.565.10">
    <property type="entry name" value="Histidine kinase-like ATPase, C-terminal domain"/>
    <property type="match status" value="1"/>
</dbReference>
<keyword evidence="7" id="KW-0547">Nucleotide-binding</keyword>
<keyword evidence="4" id="KW-1003">Cell membrane</keyword>
<dbReference type="Pfam" id="PF02518">
    <property type="entry name" value="HATPase_c"/>
    <property type="match status" value="1"/>
</dbReference>
<dbReference type="AlphaFoldDB" id="A0A510IIA8"/>
<keyword evidence="8" id="KW-0418">Kinase</keyword>
<evidence type="ECO:0000256" key="6">
    <source>
        <dbReference type="ARBA" id="ARBA00022679"/>
    </source>
</evidence>
<feature type="domain" description="HAMP" evidence="12">
    <location>
        <begin position="168"/>
        <end position="221"/>
    </location>
</feature>
<dbReference type="PROSITE" id="PS50109">
    <property type="entry name" value="HIS_KIN"/>
    <property type="match status" value="1"/>
</dbReference>
<evidence type="ECO:0000256" key="5">
    <source>
        <dbReference type="ARBA" id="ARBA00022553"/>
    </source>
</evidence>
<dbReference type="InterPro" id="IPR004358">
    <property type="entry name" value="Sig_transdc_His_kin-like_C"/>
</dbReference>
<evidence type="ECO:0000256" key="4">
    <source>
        <dbReference type="ARBA" id="ARBA00022475"/>
    </source>
</evidence>
<evidence type="ECO:0000256" key="7">
    <source>
        <dbReference type="ARBA" id="ARBA00022741"/>
    </source>
</evidence>
<keyword evidence="10" id="KW-0472">Membrane</keyword>
<name>A0A510IIA8_9VIBR</name>
<dbReference type="InterPro" id="IPR003661">
    <property type="entry name" value="HisK_dim/P_dom"/>
</dbReference>
<dbReference type="InterPro" id="IPR003660">
    <property type="entry name" value="HAMP_dom"/>
</dbReference>
<comment type="catalytic activity">
    <reaction evidence="1">
        <text>ATP + protein L-histidine = ADP + protein N-phospho-L-histidine.</text>
        <dbReference type="EC" id="2.7.13.3"/>
    </reaction>
</comment>
<protein>
    <recommendedName>
        <fullName evidence="3">histidine kinase</fullName>
        <ecNumber evidence="3">2.7.13.3</ecNumber>
    </recommendedName>
</protein>
<evidence type="ECO:0000256" key="2">
    <source>
        <dbReference type="ARBA" id="ARBA00004651"/>
    </source>
</evidence>
<dbReference type="InterPro" id="IPR005467">
    <property type="entry name" value="His_kinase_dom"/>
</dbReference>
<dbReference type="CDD" id="cd06225">
    <property type="entry name" value="HAMP"/>
    <property type="match status" value="1"/>
</dbReference>
<dbReference type="Gene3D" id="1.10.287.130">
    <property type="match status" value="1"/>
</dbReference>
<gene>
    <name evidence="13" type="ORF">VroAM7_46030</name>
</gene>
<keyword evidence="5" id="KW-0597">Phosphoprotein</keyword>
<dbReference type="InterPro" id="IPR036097">
    <property type="entry name" value="HisK_dim/P_sf"/>
</dbReference>
<dbReference type="EMBL" id="AP019799">
    <property type="protein sequence ID" value="BBL91950.1"/>
    <property type="molecule type" value="Genomic_DNA"/>
</dbReference>
<feature type="transmembrane region" description="Helical" evidence="10">
    <location>
        <begin position="145"/>
        <end position="167"/>
    </location>
</feature>
<dbReference type="SUPFAM" id="SSF47384">
    <property type="entry name" value="Homodimeric domain of signal transducing histidine kinase"/>
    <property type="match status" value="1"/>
</dbReference>
<evidence type="ECO:0000313" key="14">
    <source>
        <dbReference type="Proteomes" id="UP000315115"/>
    </source>
</evidence>
<dbReference type="InterPro" id="IPR003594">
    <property type="entry name" value="HATPase_dom"/>
</dbReference>
<evidence type="ECO:0000256" key="3">
    <source>
        <dbReference type="ARBA" id="ARBA00012438"/>
    </source>
</evidence>
<dbReference type="GO" id="GO:0000155">
    <property type="term" value="F:phosphorelay sensor kinase activity"/>
    <property type="evidence" value="ECO:0007669"/>
    <property type="project" value="InterPro"/>
</dbReference>
<dbReference type="PROSITE" id="PS50885">
    <property type="entry name" value="HAMP"/>
    <property type="match status" value="1"/>
</dbReference>
<feature type="domain" description="Histidine kinase" evidence="11">
    <location>
        <begin position="229"/>
        <end position="440"/>
    </location>
</feature>
<evidence type="ECO:0000313" key="13">
    <source>
        <dbReference type="EMBL" id="BBL91950.1"/>
    </source>
</evidence>
<keyword evidence="10" id="KW-0812">Transmembrane</keyword>
<dbReference type="Proteomes" id="UP000315115">
    <property type="component" value="Chromosome 2"/>
</dbReference>
<dbReference type="PRINTS" id="PR00344">
    <property type="entry name" value="BCTRLSENSOR"/>
</dbReference>
<keyword evidence="10" id="KW-1133">Transmembrane helix</keyword>
<evidence type="ECO:0000256" key="9">
    <source>
        <dbReference type="ARBA" id="ARBA00022840"/>
    </source>
</evidence>
<dbReference type="Pfam" id="PF00512">
    <property type="entry name" value="HisKA"/>
    <property type="match status" value="1"/>
</dbReference>
<dbReference type="PANTHER" id="PTHR44936:SF10">
    <property type="entry name" value="SENSOR PROTEIN RSTB"/>
    <property type="match status" value="1"/>
</dbReference>
<dbReference type="CDD" id="cd00082">
    <property type="entry name" value="HisKA"/>
    <property type="match status" value="1"/>
</dbReference>
<dbReference type="PANTHER" id="PTHR44936">
    <property type="entry name" value="SENSOR PROTEIN CREC"/>
    <property type="match status" value="1"/>
</dbReference>
<dbReference type="SUPFAM" id="SSF55874">
    <property type="entry name" value="ATPase domain of HSP90 chaperone/DNA topoisomerase II/histidine kinase"/>
    <property type="match status" value="1"/>
</dbReference>
<dbReference type="InterPro" id="IPR036890">
    <property type="entry name" value="HATPase_C_sf"/>
</dbReference>
<organism evidence="13 14">
    <name type="scientific">Vibrio rotiferianus</name>
    <dbReference type="NCBI Taxonomy" id="190895"/>
    <lineage>
        <taxon>Bacteria</taxon>
        <taxon>Pseudomonadati</taxon>
        <taxon>Pseudomonadota</taxon>
        <taxon>Gammaproteobacteria</taxon>
        <taxon>Vibrionales</taxon>
        <taxon>Vibrionaceae</taxon>
        <taxon>Vibrio</taxon>
    </lineage>
</organism>
<dbReference type="RefSeq" id="WP_143694096.1">
    <property type="nucleotide sequence ID" value="NZ_AP019799.1"/>
</dbReference>
<dbReference type="SMART" id="SM00388">
    <property type="entry name" value="HisKA"/>
    <property type="match status" value="1"/>
</dbReference>
<dbReference type="Gene3D" id="6.10.340.10">
    <property type="match status" value="1"/>
</dbReference>
<dbReference type="GO" id="GO:0005524">
    <property type="term" value="F:ATP binding"/>
    <property type="evidence" value="ECO:0007669"/>
    <property type="project" value="UniProtKB-KW"/>
</dbReference>
<evidence type="ECO:0000259" key="11">
    <source>
        <dbReference type="PROSITE" id="PS50109"/>
    </source>
</evidence>
<dbReference type="SMART" id="SM00387">
    <property type="entry name" value="HATPase_c"/>
    <property type="match status" value="1"/>
</dbReference>
<dbReference type="SUPFAM" id="SSF158472">
    <property type="entry name" value="HAMP domain-like"/>
    <property type="match status" value="1"/>
</dbReference>
<evidence type="ECO:0000256" key="8">
    <source>
        <dbReference type="ARBA" id="ARBA00022777"/>
    </source>
</evidence>
<dbReference type="GO" id="GO:0005886">
    <property type="term" value="C:plasma membrane"/>
    <property type="evidence" value="ECO:0007669"/>
    <property type="project" value="UniProtKB-SubCell"/>
</dbReference>
<evidence type="ECO:0000256" key="1">
    <source>
        <dbReference type="ARBA" id="ARBA00000085"/>
    </source>
</evidence>